<proteinExistence type="predicted"/>
<dbReference type="AlphaFoldDB" id="A0A4Z2IQP8"/>
<reference evidence="2 3" key="1">
    <citation type="submission" date="2019-03" db="EMBL/GenBank/DDBJ databases">
        <title>First draft genome of Liparis tanakae, snailfish: a comprehensive survey of snailfish specific genes.</title>
        <authorList>
            <person name="Kim W."/>
            <person name="Song I."/>
            <person name="Jeong J.-H."/>
            <person name="Kim D."/>
            <person name="Kim S."/>
            <person name="Ryu S."/>
            <person name="Song J.Y."/>
            <person name="Lee S.K."/>
        </authorList>
    </citation>
    <scope>NUCLEOTIDE SEQUENCE [LARGE SCALE GENOMIC DNA]</scope>
    <source>
        <tissue evidence="2">Muscle</tissue>
    </source>
</reference>
<evidence type="ECO:0000256" key="1">
    <source>
        <dbReference type="SAM" id="MobiDB-lite"/>
    </source>
</evidence>
<keyword evidence="3" id="KW-1185">Reference proteome</keyword>
<dbReference type="EMBL" id="SRLO01000056">
    <property type="protein sequence ID" value="TNN80186.1"/>
    <property type="molecule type" value="Genomic_DNA"/>
</dbReference>
<sequence>MAVLKDNVPPILCKLRDHFQALHPIIFGRACIRSGIVRQGLTGGEEFTTAHLERRRTGCIKPAPPCLREVLRHSDGGVSFTDNAFAERRHLAANNNNNSSSSPGQEVQQHRDQFTVTATVSKSPILQSQVSAKHQTLRDGGHIKEVNKQPDTLEGTKQREKSRMPYRPSLQYHCWLPPRAAGEGAGGRGGAGDASSMLHCLLTQQTQQGAFPPRLAVWTQLKAALPNVAI</sequence>
<accession>A0A4Z2IQP8</accession>
<evidence type="ECO:0000313" key="2">
    <source>
        <dbReference type="EMBL" id="TNN80186.1"/>
    </source>
</evidence>
<organism evidence="2 3">
    <name type="scientific">Liparis tanakae</name>
    <name type="common">Tanaka's snailfish</name>
    <dbReference type="NCBI Taxonomy" id="230148"/>
    <lineage>
        <taxon>Eukaryota</taxon>
        <taxon>Metazoa</taxon>
        <taxon>Chordata</taxon>
        <taxon>Craniata</taxon>
        <taxon>Vertebrata</taxon>
        <taxon>Euteleostomi</taxon>
        <taxon>Actinopterygii</taxon>
        <taxon>Neopterygii</taxon>
        <taxon>Teleostei</taxon>
        <taxon>Neoteleostei</taxon>
        <taxon>Acanthomorphata</taxon>
        <taxon>Eupercaria</taxon>
        <taxon>Perciformes</taxon>
        <taxon>Cottioidei</taxon>
        <taxon>Cottales</taxon>
        <taxon>Liparidae</taxon>
        <taxon>Liparis</taxon>
    </lineage>
</organism>
<comment type="caution">
    <text evidence="2">The sequence shown here is derived from an EMBL/GenBank/DDBJ whole genome shotgun (WGS) entry which is preliminary data.</text>
</comment>
<name>A0A4Z2IQP8_9TELE</name>
<feature type="region of interest" description="Disordered" evidence="1">
    <location>
        <begin position="94"/>
        <end position="113"/>
    </location>
</feature>
<dbReference type="Proteomes" id="UP000314294">
    <property type="component" value="Unassembled WGS sequence"/>
</dbReference>
<evidence type="ECO:0000313" key="3">
    <source>
        <dbReference type="Proteomes" id="UP000314294"/>
    </source>
</evidence>
<gene>
    <name evidence="2" type="ORF">EYF80_009511</name>
</gene>
<protein>
    <submittedName>
        <fullName evidence="2">Uncharacterized protein</fullName>
    </submittedName>
</protein>